<protein>
    <submittedName>
        <fullName evidence="2">MarR family transcriptional regulator</fullName>
    </submittedName>
</protein>
<dbReference type="InterPro" id="IPR052526">
    <property type="entry name" value="HTH-type_Bedaq_tolerance"/>
</dbReference>
<comment type="caution">
    <text evidence="2">The sequence shown here is derived from an EMBL/GenBank/DDBJ whole genome shotgun (WGS) entry which is preliminary data.</text>
</comment>
<evidence type="ECO:0000313" key="2">
    <source>
        <dbReference type="EMBL" id="MBO0518301.1"/>
    </source>
</evidence>
<dbReference type="PROSITE" id="PS50995">
    <property type="entry name" value="HTH_MARR_2"/>
    <property type="match status" value="1"/>
</dbReference>
<dbReference type="SUPFAM" id="SSF46785">
    <property type="entry name" value="Winged helix' DNA-binding domain"/>
    <property type="match status" value="1"/>
</dbReference>
<dbReference type="AlphaFoldDB" id="A0A939FFG0"/>
<gene>
    <name evidence="2" type="ORF">J0695_42345</name>
</gene>
<dbReference type="PANTHER" id="PTHR39515">
    <property type="entry name" value="CONSERVED PROTEIN"/>
    <property type="match status" value="1"/>
</dbReference>
<feature type="non-terminal residue" evidence="2">
    <location>
        <position position="72"/>
    </location>
</feature>
<dbReference type="InterPro" id="IPR000835">
    <property type="entry name" value="HTH_MarR-typ"/>
</dbReference>
<dbReference type="InterPro" id="IPR036388">
    <property type="entry name" value="WH-like_DNA-bd_sf"/>
</dbReference>
<evidence type="ECO:0000259" key="1">
    <source>
        <dbReference type="PROSITE" id="PS50995"/>
    </source>
</evidence>
<dbReference type="Proteomes" id="UP000664167">
    <property type="component" value="Unassembled WGS sequence"/>
</dbReference>
<evidence type="ECO:0000313" key="3">
    <source>
        <dbReference type="Proteomes" id="UP000664167"/>
    </source>
</evidence>
<accession>A0A939FFG0</accession>
<dbReference type="Gene3D" id="1.10.10.10">
    <property type="entry name" value="Winged helix-like DNA-binding domain superfamily/Winged helix DNA-binding domain"/>
    <property type="match status" value="1"/>
</dbReference>
<name>A0A939FFG0_9ACTN</name>
<dbReference type="RefSeq" id="WP_206970107.1">
    <property type="nucleotide sequence ID" value="NZ_JAFLRJ010001481.1"/>
</dbReference>
<dbReference type="InterPro" id="IPR036390">
    <property type="entry name" value="WH_DNA-bd_sf"/>
</dbReference>
<dbReference type="EMBL" id="JAFLRJ010001481">
    <property type="protein sequence ID" value="MBO0518301.1"/>
    <property type="molecule type" value="Genomic_DNA"/>
</dbReference>
<dbReference type="Pfam" id="PF01047">
    <property type="entry name" value="MarR"/>
    <property type="match status" value="1"/>
</dbReference>
<sequence>PTTIAALARAELVRPQSMRTTVGTLEEQGVLARSAHPTDGRQVVFALTEAGRASLAELRRAKYDWLAEPTRP</sequence>
<proteinExistence type="predicted"/>
<keyword evidence="3" id="KW-1185">Reference proteome</keyword>
<dbReference type="GO" id="GO:0003700">
    <property type="term" value="F:DNA-binding transcription factor activity"/>
    <property type="evidence" value="ECO:0007669"/>
    <property type="project" value="InterPro"/>
</dbReference>
<dbReference type="PANTHER" id="PTHR39515:SF2">
    <property type="entry name" value="HTH-TYPE TRANSCRIPTIONAL REGULATOR RV0880"/>
    <property type="match status" value="1"/>
</dbReference>
<feature type="domain" description="HTH marR-type" evidence="1">
    <location>
        <begin position="1"/>
        <end position="72"/>
    </location>
</feature>
<organism evidence="2 3">
    <name type="scientific">Streptomyces beijiangensis</name>
    <dbReference type="NCBI Taxonomy" id="163361"/>
    <lineage>
        <taxon>Bacteria</taxon>
        <taxon>Bacillati</taxon>
        <taxon>Actinomycetota</taxon>
        <taxon>Actinomycetes</taxon>
        <taxon>Kitasatosporales</taxon>
        <taxon>Streptomycetaceae</taxon>
        <taxon>Streptomyces</taxon>
    </lineage>
</organism>
<feature type="non-terminal residue" evidence="2">
    <location>
        <position position="1"/>
    </location>
</feature>
<reference evidence="2" key="1">
    <citation type="submission" date="2021-03" db="EMBL/GenBank/DDBJ databases">
        <title>Streptomyces poriferae sp. nov., a novel marine sponge-derived Actinobacteria species with anti-MRSA activity.</title>
        <authorList>
            <person name="Sandoval-Powers M."/>
            <person name="Kralova S."/>
            <person name="Nguyen G.-S."/>
            <person name="Fawwal D."/>
            <person name="Degnes K."/>
            <person name="Klinkenberg G."/>
            <person name="Sletta H."/>
            <person name="Wentzel A."/>
            <person name="Liles M.R."/>
        </authorList>
    </citation>
    <scope>NUCLEOTIDE SEQUENCE</scope>
    <source>
        <strain evidence="2">DSM 41794</strain>
    </source>
</reference>